<sequence>MKSPLRGLFFFILNRGILVTIVQVGMLIAFTSAPGFLYWMPFHLCKSKLYTNTLRALLNSRGQDRNFYTSQTHYLRRSAAGSAAYHNAVRAAPSHLQLQDTEGPHTGTEGTAGTVDPDDLRAWNNARVNWGDPPA</sequence>
<accession>A0A0C9VY06</accession>
<keyword evidence="5" id="KW-1185">Reference proteome</keyword>
<protein>
    <recommendedName>
        <fullName evidence="3">DUF6534 domain-containing protein</fullName>
    </recommendedName>
</protein>
<keyword evidence="2" id="KW-0812">Transmembrane</keyword>
<dbReference type="Pfam" id="PF20152">
    <property type="entry name" value="DUF6534"/>
    <property type="match status" value="1"/>
</dbReference>
<keyword evidence="2" id="KW-1133">Transmembrane helix</keyword>
<dbReference type="AlphaFoldDB" id="A0A0C9VY06"/>
<name>A0A0C9VY06_9AGAM</name>
<evidence type="ECO:0000313" key="5">
    <source>
        <dbReference type="Proteomes" id="UP000053820"/>
    </source>
</evidence>
<proteinExistence type="predicted"/>
<feature type="transmembrane region" description="Helical" evidence="2">
    <location>
        <begin position="12"/>
        <end position="40"/>
    </location>
</feature>
<dbReference type="EMBL" id="KN839852">
    <property type="protein sequence ID" value="KIJ63155.1"/>
    <property type="molecule type" value="Genomic_DNA"/>
</dbReference>
<dbReference type="Proteomes" id="UP000053820">
    <property type="component" value="Unassembled WGS sequence"/>
</dbReference>
<dbReference type="InterPro" id="IPR045339">
    <property type="entry name" value="DUF6534"/>
</dbReference>
<dbReference type="HOGENOM" id="CLU_1886034_0_0_1"/>
<gene>
    <name evidence="4" type="ORF">HYDPIDRAFT_113746</name>
</gene>
<keyword evidence="2" id="KW-0472">Membrane</keyword>
<evidence type="ECO:0000256" key="1">
    <source>
        <dbReference type="SAM" id="MobiDB-lite"/>
    </source>
</evidence>
<dbReference type="OrthoDB" id="2792702at2759"/>
<feature type="domain" description="DUF6534" evidence="3">
    <location>
        <begin position="5"/>
        <end position="62"/>
    </location>
</feature>
<organism evidence="4 5">
    <name type="scientific">Hydnomerulius pinastri MD-312</name>
    <dbReference type="NCBI Taxonomy" id="994086"/>
    <lineage>
        <taxon>Eukaryota</taxon>
        <taxon>Fungi</taxon>
        <taxon>Dikarya</taxon>
        <taxon>Basidiomycota</taxon>
        <taxon>Agaricomycotina</taxon>
        <taxon>Agaricomycetes</taxon>
        <taxon>Agaricomycetidae</taxon>
        <taxon>Boletales</taxon>
        <taxon>Boletales incertae sedis</taxon>
        <taxon>Leucogyrophana</taxon>
    </lineage>
</organism>
<evidence type="ECO:0000256" key="2">
    <source>
        <dbReference type="SAM" id="Phobius"/>
    </source>
</evidence>
<evidence type="ECO:0000313" key="4">
    <source>
        <dbReference type="EMBL" id="KIJ63155.1"/>
    </source>
</evidence>
<reference evidence="4 5" key="1">
    <citation type="submission" date="2014-04" db="EMBL/GenBank/DDBJ databases">
        <title>Evolutionary Origins and Diversification of the Mycorrhizal Mutualists.</title>
        <authorList>
            <consortium name="DOE Joint Genome Institute"/>
            <consortium name="Mycorrhizal Genomics Consortium"/>
            <person name="Kohler A."/>
            <person name="Kuo A."/>
            <person name="Nagy L.G."/>
            <person name="Floudas D."/>
            <person name="Copeland A."/>
            <person name="Barry K.W."/>
            <person name="Cichocki N."/>
            <person name="Veneault-Fourrey C."/>
            <person name="LaButti K."/>
            <person name="Lindquist E.A."/>
            <person name="Lipzen A."/>
            <person name="Lundell T."/>
            <person name="Morin E."/>
            <person name="Murat C."/>
            <person name="Riley R."/>
            <person name="Ohm R."/>
            <person name="Sun H."/>
            <person name="Tunlid A."/>
            <person name="Henrissat B."/>
            <person name="Grigoriev I.V."/>
            <person name="Hibbett D.S."/>
            <person name="Martin F."/>
        </authorList>
    </citation>
    <scope>NUCLEOTIDE SEQUENCE [LARGE SCALE GENOMIC DNA]</scope>
    <source>
        <strain evidence="4 5">MD-312</strain>
    </source>
</reference>
<evidence type="ECO:0000259" key="3">
    <source>
        <dbReference type="Pfam" id="PF20152"/>
    </source>
</evidence>
<feature type="region of interest" description="Disordered" evidence="1">
    <location>
        <begin position="95"/>
        <end position="119"/>
    </location>
</feature>